<sequence length="57" mass="6041">MSVSTVAPPPIAIVVPNYDTTKQQDDQTKANDSDSSYQAPPAPPLPPGQGTRIDQYA</sequence>
<evidence type="ECO:0000256" key="1">
    <source>
        <dbReference type="SAM" id="MobiDB-lite"/>
    </source>
</evidence>
<accession>A0ABQ6BDI5</accession>
<evidence type="ECO:0000313" key="3">
    <source>
        <dbReference type="Proteomes" id="UP001156905"/>
    </source>
</evidence>
<reference evidence="3" key="1">
    <citation type="journal article" date="2019" name="Int. J. Syst. Evol. Microbiol.">
        <title>The Global Catalogue of Microorganisms (GCM) 10K type strain sequencing project: providing services to taxonomists for standard genome sequencing and annotation.</title>
        <authorList>
            <consortium name="The Broad Institute Genomics Platform"/>
            <consortium name="The Broad Institute Genome Sequencing Center for Infectious Disease"/>
            <person name="Wu L."/>
            <person name="Ma J."/>
        </authorList>
    </citation>
    <scope>NUCLEOTIDE SEQUENCE [LARGE SCALE GENOMIC DNA]</scope>
    <source>
        <strain evidence="3">NBRC 102520</strain>
    </source>
</reference>
<protein>
    <submittedName>
        <fullName evidence="2">Uncharacterized protein</fullName>
    </submittedName>
</protein>
<gene>
    <name evidence="2" type="ORF">GCM10007857_74260</name>
</gene>
<proteinExistence type="predicted"/>
<organism evidence="2 3">
    <name type="scientific">Bradyrhizobium iriomotense</name>
    <dbReference type="NCBI Taxonomy" id="441950"/>
    <lineage>
        <taxon>Bacteria</taxon>
        <taxon>Pseudomonadati</taxon>
        <taxon>Pseudomonadota</taxon>
        <taxon>Alphaproteobacteria</taxon>
        <taxon>Hyphomicrobiales</taxon>
        <taxon>Nitrobacteraceae</taxon>
        <taxon>Bradyrhizobium</taxon>
    </lineage>
</organism>
<comment type="caution">
    <text evidence="2">The sequence shown here is derived from an EMBL/GenBank/DDBJ whole genome shotgun (WGS) entry which is preliminary data.</text>
</comment>
<keyword evidence="3" id="KW-1185">Reference proteome</keyword>
<feature type="region of interest" description="Disordered" evidence="1">
    <location>
        <begin position="1"/>
        <end position="57"/>
    </location>
</feature>
<evidence type="ECO:0000313" key="2">
    <source>
        <dbReference type="EMBL" id="GLR90711.1"/>
    </source>
</evidence>
<dbReference type="Proteomes" id="UP001156905">
    <property type="component" value="Unassembled WGS sequence"/>
</dbReference>
<dbReference type="EMBL" id="BSOW01000037">
    <property type="protein sequence ID" value="GLR90711.1"/>
    <property type="molecule type" value="Genomic_DNA"/>
</dbReference>
<name>A0ABQ6BDI5_9BRAD</name>
<feature type="compositionally biased region" description="Basic and acidic residues" evidence="1">
    <location>
        <begin position="22"/>
        <end position="32"/>
    </location>
</feature>
<dbReference type="RefSeq" id="WP_284273717.1">
    <property type="nucleotide sequence ID" value="NZ_BSOW01000037.1"/>
</dbReference>